<proteinExistence type="predicted"/>
<keyword evidence="2" id="KW-1185">Reference proteome</keyword>
<protein>
    <submittedName>
        <fullName evidence="1">Uncharacterized protein</fullName>
    </submittedName>
</protein>
<name>A0A8T2S3R3_CERRI</name>
<evidence type="ECO:0000313" key="2">
    <source>
        <dbReference type="Proteomes" id="UP000825935"/>
    </source>
</evidence>
<sequence>MMALLERLLRDQNSSSALENMITELQAAHGMWSGFKEGLLDALSLDDLSKRLSISQTLTSFEDKFEQLSIRDRTLFFPEKVMIFLQVKDRKDLGLVLEDPEGVNGLVRLVY</sequence>
<dbReference type="EMBL" id="CM035427">
    <property type="protein sequence ID" value="KAH7306806.1"/>
    <property type="molecule type" value="Genomic_DNA"/>
</dbReference>
<organism evidence="1 2">
    <name type="scientific">Ceratopteris richardii</name>
    <name type="common">Triangle waterfern</name>
    <dbReference type="NCBI Taxonomy" id="49495"/>
    <lineage>
        <taxon>Eukaryota</taxon>
        <taxon>Viridiplantae</taxon>
        <taxon>Streptophyta</taxon>
        <taxon>Embryophyta</taxon>
        <taxon>Tracheophyta</taxon>
        <taxon>Polypodiopsida</taxon>
        <taxon>Polypodiidae</taxon>
        <taxon>Polypodiales</taxon>
        <taxon>Pteridineae</taxon>
        <taxon>Pteridaceae</taxon>
        <taxon>Parkerioideae</taxon>
        <taxon>Ceratopteris</taxon>
    </lineage>
</organism>
<evidence type="ECO:0000313" key="1">
    <source>
        <dbReference type="EMBL" id="KAH7306806.1"/>
    </source>
</evidence>
<accession>A0A8T2S3R3</accession>
<comment type="caution">
    <text evidence="1">The sequence shown here is derived from an EMBL/GenBank/DDBJ whole genome shotgun (WGS) entry which is preliminary data.</text>
</comment>
<dbReference type="AlphaFoldDB" id="A0A8T2S3R3"/>
<reference evidence="1" key="1">
    <citation type="submission" date="2021-08" db="EMBL/GenBank/DDBJ databases">
        <title>WGS assembly of Ceratopteris richardii.</title>
        <authorList>
            <person name="Marchant D.B."/>
            <person name="Chen G."/>
            <person name="Jenkins J."/>
            <person name="Shu S."/>
            <person name="Leebens-Mack J."/>
            <person name="Grimwood J."/>
            <person name="Schmutz J."/>
            <person name="Soltis P."/>
            <person name="Soltis D."/>
            <person name="Chen Z.-H."/>
        </authorList>
    </citation>
    <scope>NUCLEOTIDE SEQUENCE</scope>
    <source>
        <strain evidence="1">Whitten #5841</strain>
        <tissue evidence="1">Leaf</tissue>
    </source>
</reference>
<dbReference type="Proteomes" id="UP000825935">
    <property type="component" value="Chromosome 22"/>
</dbReference>
<gene>
    <name evidence="1" type="ORF">KP509_22G031600</name>
</gene>